<evidence type="ECO:0000313" key="3">
    <source>
        <dbReference type="EMBL" id="MRH42181.1"/>
    </source>
</evidence>
<dbReference type="GO" id="GO:0003723">
    <property type="term" value="F:RNA binding"/>
    <property type="evidence" value="ECO:0007669"/>
    <property type="project" value="UniProtKB-KW"/>
</dbReference>
<reference evidence="3" key="1">
    <citation type="submission" date="2019-11" db="EMBL/GenBank/DDBJ databases">
        <authorList>
            <person name="Li J."/>
        </authorList>
    </citation>
    <scope>NUCLEOTIDE SEQUENCE</scope>
    <source>
        <strain evidence="3">B6B</strain>
    </source>
</reference>
<feature type="domain" description="RNA-binding S4" evidence="2">
    <location>
        <begin position="181"/>
        <end position="241"/>
    </location>
</feature>
<comment type="caution">
    <text evidence="3">The sequence shown here is derived from an EMBL/GenBank/DDBJ whole genome shotgun (WGS) entry which is preliminary data.</text>
</comment>
<evidence type="ECO:0000256" key="1">
    <source>
        <dbReference type="PROSITE-ProRule" id="PRU00182"/>
    </source>
</evidence>
<dbReference type="InterPro" id="IPR048443">
    <property type="entry name" value="RqcP2_N"/>
</dbReference>
<proteinExistence type="predicted"/>
<evidence type="ECO:0000313" key="4">
    <source>
        <dbReference type="Proteomes" id="UP000799092"/>
    </source>
</evidence>
<dbReference type="SMART" id="SM00363">
    <property type="entry name" value="S4"/>
    <property type="match status" value="1"/>
</dbReference>
<evidence type="ECO:0000259" key="2">
    <source>
        <dbReference type="SMART" id="SM00363"/>
    </source>
</evidence>
<dbReference type="Gene3D" id="3.30.70.330">
    <property type="match status" value="1"/>
</dbReference>
<accession>A0A6A8DEI2</accession>
<sequence length="257" mass="29732">MDIYQHFRKEEHAFIDQVLSWRDNVQQNYQVKVSDFLNPREQKIFTSIIGKNEDYTWGLFGGGADTERRRAVLAPFYEEISIDDYGITLLEARYPTKFITLEHRDVLGAFLSMGIKRKKLGDLVVQNGIIHIIVSSEIDTYVKLNLKEIKKSKVTFEDVPLKNLLSENETWESQATTVTSLRLDVIIKEIYNISRQSAATYIQKGLVKVNFKIVENPAFQLEESDLISLRGKGRSKLKEIQGLSKKEKWKITTEKLK</sequence>
<protein>
    <submittedName>
        <fullName evidence="3">RNA-binding protein</fullName>
    </submittedName>
</protein>
<dbReference type="CDD" id="cd00165">
    <property type="entry name" value="S4"/>
    <property type="match status" value="1"/>
</dbReference>
<dbReference type="InterPro" id="IPR012677">
    <property type="entry name" value="Nucleotide-bd_a/b_plait_sf"/>
</dbReference>
<name>A0A6A8DEI2_9BACI</name>
<dbReference type="Proteomes" id="UP000799092">
    <property type="component" value="Unassembled WGS sequence"/>
</dbReference>
<dbReference type="Pfam" id="PF01479">
    <property type="entry name" value="S4"/>
    <property type="match status" value="1"/>
</dbReference>
<dbReference type="EMBL" id="WJNG01000004">
    <property type="protein sequence ID" value="MRH42181.1"/>
    <property type="molecule type" value="Genomic_DNA"/>
</dbReference>
<dbReference type="RefSeq" id="WP_153735839.1">
    <property type="nucleotide sequence ID" value="NZ_WJNG01000004.1"/>
</dbReference>
<dbReference type="Pfam" id="PF17774">
    <property type="entry name" value="YlmH_RBD"/>
    <property type="match status" value="1"/>
</dbReference>
<dbReference type="Gene3D" id="3.10.290.10">
    <property type="entry name" value="RNA-binding S4 domain"/>
    <property type="match status" value="1"/>
</dbReference>
<keyword evidence="4" id="KW-1185">Reference proteome</keyword>
<gene>
    <name evidence="3" type="ORF">GH741_05755</name>
</gene>
<dbReference type="SUPFAM" id="SSF55174">
    <property type="entry name" value="Alpha-L RNA-binding motif"/>
    <property type="match status" value="1"/>
</dbReference>
<dbReference type="InterPro" id="IPR002942">
    <property type="entry name" value="S4_RNA-bd"/>
</dbReference>
<dbReference type="InterPro" id="IPR040591">
    <property type="entry name" value="RqcP2_RBD"/>
</dbReference>
<organism evidence="3 4">
    <name type="scientific">Aquibacillus halophilus</name>
    <dbReference type="NCBI Taxonomy" id="930132"/>
    <lineage>
        <taxon>Bacteria</taxon>
        <taxon>Bacillati</taxon>
        <taxon>Bacillota</taxon>
        <taxon>Bacilli</taxon>
        <taxon>Bacillales</taxon>
        <taxon>Bacillaceae</taxon>
        <taxon>Aquibacillus</taxon>
    </lineage>
</organism>
<dbReference type="Pfam" id="PF21278">
    <property type="entry name" value="YlmH_1st"/>
    <property type="match status" value="1"/>
</dbReference>
<dbReference type="AlphaFoldDB" id="A0A6A8DEI2"/>
<dbReference type="OrthoDB" id="9812787at2"/>
<dbReference type="InterPro" id="IPR036986">
    <property type="entry name" value="S4_RNA-bd_sf"/>
</dbReference>
<dbReference type="Gene3D" id="3.30.1370.160">
    <property type="match status" value="1"/>
</dbReference>
<keyword evidence="1" id="KW-0694">RNA-binding</keyword>
<dbReference type="PROSITE" id="PS50889">
    <property type="entry name" value="S4"/>
    <property type="match status" value="1"/>
</dbReference>